<gene>
    <name evidence="1" type="ORF">RIF29_38892</name>
</gene>
<name>A0AAN9E0N5_CROPI</name>
<keyword evidence="2" id="KW-1185">Reference proteome</keyword>
<evidence type="ECO:0000313" key="2">
    <source>
        <dbReference type="Proteomes" id="UP001372338"/>
    </source>
</evidence>
<dbReference type="EMBL" id="JAYWIO010000008">
    <property type="protein sequence ID" value="KAK7244074.1"/>
    <property type="molecule type" value="Genomic_DNA"/>
</dbReference>
<dbReference type="AlphaFoldDB" id="A0AAN9E0N5"/>
<dbReference type="Proteomes" id="UP001372338">
    <property type="component" value="Unassembled WGS sequence"/>
</dbReference>
<protein>
    <submittedName>
        <fullName evidence="1">Uncharacterized protein</fullName>
    </submittedName>
</protein>
<evidence type="ECO:0000313" key="1">
    <source>
        <dbReference type="EMBL" id="KAK7244074.1"/>
    </source>
</evidence>
<accession>A0AAN9E0N5</accession>
<proteinExistence type="predicted"/>
<sequence>MNSILDYILNCLQELCSLESPAAPRTLGKILHSNKKINFLPPSQLSFSPAPLDLSLSLSLYPALLCSQILCTENRDFFPVLTLGFHLHQFWNFPLLLNQFWTSLQF</sequence>
<comment type="caution">
    <text evidence="1">The sequence shown here is derived from an EMBL/GenBank/DDBJ whole genome shotgun (WGS) entry which is preliminary data.</text>
</comment>
<reference evidence="1 2" key="1">
    <citation type="submission" date="2024-01" db="EMBL/GenBank/DDBJ databases">
        <title>The genomes of 5 underutilized Papilionoideae crops provide insights into root nodulation and disease resistanc.</title>
        <authorList>
            <person name="Yuan L."/>
        </authorList>
    </citation>
    <scope>NUCLEOTIDE SEQUENCE [LARGE SCALE GENOMIC DNA]</scope>
    <source>
        <strain evidence="1">ZHUSHIDOU_FW_LH</strain>
        <tissue evidence="1">Leaf</tissue>
    </source>
</reference>
<organism evidence="1 2">
    <name type="scientific">Crotalaria pallida</name>
    <name type="common">Smooth rattlebox</name>
    <name type="synonym">Crotalaria striata</name>
    <dbReference type="NCBI Taxonomy" id="3830"/>
    <lineage>
        <taxon>Eukaryota</taxon>
        <taxon>Viridiplantae</taxon>
        <taxon>Streptophyta</taxon>
        <taxon>Embryophyta</taxon>
        <taxon>Tracheophyta</taxon>
        <taxon>Spermatophyta</taxon>
        <taxon>Magnoliopsida</taxon>
        <taxon>eudicotyledons</taxon>
        <taxon>Gunneridae</taxon>
        <taxon>Pentapetalae</taxon>
        <taxon>rosids</taxon>
        <taxon>fabids</taxon>
        <taxon>Fabales</taxon>
        <taxon>Fabaceae</taxon>
        <taxon>Papilionoideae</taxon>
        <taxon>50 kb inversion clade</taxon>
        <taxon>genistoids sensu lato</taxon>
        <taxon>core genistoids</taxon>
        <taxon>Crotalarieae</taxon>
        <taxon>Crotalaria</taxon>
    </lineage>
</organism>